<proteinExistence type="predicted"/>
<dbReference type="OrthoDB" id="672896at2"/>
<dbReference type="AlphaFoldDB" id="F4C515"/>
<accession>F4C515</accession>
<name>F4C515_SPHS2</name>
<reference evidence="2" key="1">
    <citation type="submission" date="2011-03" db="EMBL/GenBank/DDBJ databases">
        <title>Complete sequence of Sphingobacterium sp. 21.</title>
        <authorList>
            <consortium name="US DOE Joint Genome Institute"/>
            <person name="Lucas S."/>
            <person name="Copeland A."/>
            <person name="Lapidus A."/>
            <person name="Cheng J.-F."/>
            <person name="Goodwin L."/>
            <person name="Pitluck S."/>
            <person name="Davenport K."/>
            <person name="Detter J.C."/>
            <person name="Han C."/>
            <person name="Tapia R."/>
            <person name="Land M."/>
            <person name="Hauser L."/>
            <person name="Kyrpides N."/>
            <person name="Ivanova N."/>
            <person name="Ovchinnikova G."/>
            <person name="Pagani I."/>
            <person name="Siebers A.K."/>
            <person name="Allgaier M."/>
            <person name="Thelen M.P."/>
            <person name="Hugenholtz P."/>
            <person name="Woyke T."/>
        </authorList>
    </citation>
    <scope>NUCLEOTIDE SEQUENCE</scope>
    <source>
        <strain evidence="2">21</strain>
    </source>
</reference>
<sequence>MKKYLFLMIALIGLVGMSGCSKDDDPAPFNPNRTFVFDLPSDSWEPTADGRGWQTDLDFPEITSDVFEYDNVDVHIMFTDEIYHPLTTVYEGITYRYDYAVGSILLEARYLDGSQIRQRPPTRYGKVIISESWE</sequence>
<dbReference type="EMBL" id="CP002584">
    <property type="protein sequence ID" value="ADZ76989.1"/>
    <property type="molecule type" value="Genomic_DNA"/>
</dbReference>
<feature type="chain" id="PRO_5003311135" description="DUF4377 domain-containing protein" evidence="1">
    <location>
        <begin position="23"/>
        <end position="134"/>
    </location>
</feature>
<evidence type="ECO:0000313" key="2">
    <source>
        <dbReference type="EMBL" id="ADZ76989.1"/>
    </source>
</evidence>
<protein>
    <recommendedName>
        <fullName evidence="3">DUF4377 domain-containing protein</fullName>
    </recommendedName>
</protein>
<dbReference type="PATRIC" id="fig|743722.3.peg.442"/>
<evidence type="ECO:0008006" key="3">
    <source>
        <dbReference type="Google" id="ProtNLM"/>
    </source>
</evidence>
<organism evidence="2">
    <name type="scientific">Sphingobacterium sp. (strain 21)</name>
    <dbReference type="NCBI Taxonomy" id="743722"/>
    <lineage>
        <taxon>Bacteria</taxon>
        <taxon>Pseudomonadati</taxon>
        <taxon>Bacteroidota</taxon>
        <taxon>Sphingobacteriia</taxon>
        <taxon>Sphingobacteriales</taxon>
        <taxon>Sphingobacteriaceae</taxon>
        <taxon>Sphingobacterium</taxon>
    </lineage>
</organism>
<dbReference type="HOGENOM" id="CLU_1894855_0_0_10"/>
<dbReference type="KEGG" id="shg:Sph21_0407"/>
<evidence type="ECO:0000256" key="1">
    <source>
        <dbReference type="SAM" id="SignalP"/>
    </source>
</evidence>
<gene>
    <name evidence="2" type="ordered locus">Sph21_0407</name>
</gene>
<keyword evidence="1" id="KW-0732">Signal</keyword>
<feature type="signal peptide" evidence="1">
    <location>
        <begin position="1"/>
        <end position="22"/>
    </location>
</feature>
<dbReference type="PROSITE" id="PS51257">
    <property type="entry name" value="PROKAR_LIPOPROTEIN"/>
    <property type="match status" value="1"/>
</dbReference>